<comment type="caution">
    <text evidence="2">The sequence shown here is derived from an EMBL/GenBank/DDBJ whole genome shotgun (WGS) entry which is preliminary data.</text>
</comment>
<evidence type="ECO:0000313" key="2">
    <source>
        <dbReference type="EMBL" id="ROP35039.1"/>
    </source>
</evidence>
<evidence type="ECO:0000256" key="1">
    <source>
        <dbReference type="SAM" id="SignalP"/>
    </source>
</evidence>
<sequence>MFRVVTGSACGLVVVLAVAWSTLAQPTSVAGRAHPWSGNTSSADAAAAFERCVEHAGDGTFVMGPAHLRDDGQLVVGAISGDTIMKCGVDEFGVRVSTTDPARYPVRERGFGLPLSTGYDDRLGATLVGYAGDDVVAVNFRTPDGRVIPARVRQGVYLLELPAEANYDHGDLTHEAFDATGAVIPGR</sequence>
<dbReference type="EMBL" id="RJKM01000001">
    <property type="protein sequence ID" value="ROP35039.1"/>
    <property type="molecule type" value="Genomic_DNA"/>
</dbReference>
<evidence type="ECO:0000313" key="3">
    <source>
        <dbReference type="Proteomes" id="UP000268727"/>
    </source>
</evidence>
<gene>
    <name evidence="2" type="ORF">EDD40_0252</name>
</gene>
<protein>
    <recommendedName>
        <fullName evidence="4">WG repeat protein</fullName>
    </recommendedName>
</protein>
<evidence type="ECO:0008006" key="4">
    <source>
        <dbReference type="Google" id="ProtNLM"/>
    </source>
</evidence>
<keyword evidence="1" id="KW-0732">Signal</keyword>
<dbReference type="RefSeq" id="WP_148088649.1">
    <property type="nucleotide sequence ID" value="NZ_RJKM01000001.1"/>
</dbReference>
<accession>A0A3N1GXZ8</accession>
<feature type="signal peptide" evidence="1">
    <location>
        <begin position="1"/>
        <end position="24"/>
    </location>
</feature>
<proteinExistence type="predicted"/>
<keyword evidence="3" id="KW-1185">Reference proteome</keyword>
<dbReference type="Proteomes" id="UP000268727">
    <property type="component" value="Unassembled WGS sequence"/>
</dbReference>
<feature type="chain" id="PRO_5038951796" description="WG repeat protein" evidence="1">
    <location>
        <begin position="25"/>
        <end position="187"/>
    </location>
</feature>
<name>A0A3N1GXZ8_9PSEU</name>
<organism evidence="2 3">
    <name type="scientific">Saccharothrix texasensis</name>
    <dbReference type="NCBI Taxonomy" id="103734"/>
    <lineage>
        <taxon>Bacteria</taxon>
        <taxon>Bacillati</taxon>
        <taxon>Actinomycetota</taxon>
        <taxon>Actinomycetes</taxon>
        <taxon>Pseudonocardiales</taxon>
        <taxon>Pseudonocardiaceae</taxon>
        <taxon>Saccharothrix</taxon>
    </lineage>
</organism>
<reference evidence="2 3" key="1">
    <citation type="submission" date="2018-11" db="EMBL/GenBank/DDBJ databases">
        <title>Sequencing the genomes of 1000 actinobacteria strains.</title>
        <authorList>
            <person name="Klenk H.-P."/>
        </authorList>
    </citation>
    <scope>NUCLEOTIDE SEQUENCE [LARGE SCALE GENOMIC DNA]</scope>
    <source>
        <strain evidence="2 3">DSM 44231</strain>
    </source>
</reference>
<dbReference type="AlphaFoldDB" id="A0A3N1GXZ8"/>